<proteinExistence type="predicted"/>
<dbReference type="EC" id="1.1.1.47" evidence="2"/>
<dbReference type="InterPro" id="IPR036291">
    <property type="entry name" value="NAD(P)-bd_dom_sf"/>
</dbReference>
<dbReference type="EMBL" id="CP012288">
    <property type="protein sequence ID" value="AMV67379.1"/>
    <property type="molecule type" value="Genomic_DNA"/>
</dbReference>
<gene>
    <name evidence="2" type="ORF">ADU70_1248</name>
    <name evidence="3" type="ORF">ADU72_1450</name>
</gene>
<feature type="compositionally biased region" description="Basic and acidic residues" evidence="1">
    <location>
        <begin position="1"/>
        <end position="21"/>
    </location>
</feature>
<keyword evidence="4" id="KW-1185">Reference proteome</keyword>
<dbReference type="AlphaFoldDB" id="A0A143AKL6"/>
<dbReference type="KEGG" id="pdm:ADU72_1450"/>
<evidence type="ECO:0000313" key="2">
    <source>
        <dbReference type="EMBL" id="AMV62738.1"/>
    </source>
</evidence>
<dbReference type="SUPFAM" id="SSF51735">
    <property type="entry name" value="NAD(P)-binding Rossmann-fold domains"/>
    <property type="match status" value="1"/>
</dbReference>
<dbReference type="GeneID" id="57276708"/>
<dbReference type="EMBL" id="CP012275">
    <property type="protein sequence ID" value="AMV62738.1"/>
    <property type="molecule type" value="Genomic_DNA"/>
</dbReference>
<protein>
    <submittedName>
        <fullName evidence="2">Glucose 1-dehydrogenase</fullName>
        <ecNumber evidence="2">1.1.1.47</ecNumber>
    </submittedName>
</protein>
<accession>A0A143AKL6</accession>
<dbReference type="Proteomes" id="UP000076244">
    <property type="component" value="Chromosome"/>
</dbReference>
<evidence type="ECO:0000313" key="4">
    <source>
        <dbReference type="Proteomes" id="UP000076244"/>
    </source>
</evidence>
<sequence>MAPDLKDPRYLDHEDGFDKQNQDTPVLQDKMVPVSDCSESSYRGNHRLASQRADHPVAIAPVYNFLASSEASYVTAQIYGVAGGEAINL</sequence>
<dbReference type="GO" id="GO:0047936">
    <property type="term" value="F:glucose 1-dehydrogenase [NAD(P)+] activity"/>
    <property type="evidence" value="ECO:0007669"/>
    <property type="project" value="UniProtKB-EC"/>
</dbReference>
<evidence type="ECO:0000256" key="1">
    <source>
        <dbReference type="SAM" id="MobiDB-lite"/>
    </source>
</evidence>
<organism evidence="2 5">
    <name type="scientific">Pediococcus damnosus</name>
    <dbReference type="NCBI Taxonomy" id="51663"/>
    <lineage>
        <taxon>Bacteria</taxon>
        <taxon>Bacillati</taxon>
        <taxon>Bacillota</taxon>
        <taxon>Bacilli</taxon>
        <taxon>Lactobacillales</taxon>
        <taxon>Lactobacillaceae</taxon>
        <taxon>Pediococcus</taxon>
    </lineage>
</organism>
<evidence type="ECO:0000313" key="5">
    <source>
        <dbReference type="Proteomes" id="UP000076405"/>
    </source>
</evidence>
<evidence type="ECO:0000313" key="3">
    <source>
        <dbReference type="EMBL" id="AMV67379.1"/>
    </source>
</evidence>
<dbReference type="RefSeq" id="WP_046871143.1">
    <property type="nucleotide sequence ID" value="NZ_BAAAXI010000135.1"/>
</dbReference>
<dbReference type="OrthoDB" id="9805904at2"/>
<feature type="region of interest" description="Disordered" evidence="1">
    <location>
        <begin position="1"/>
        <end position="26"/>
    </location>
</feature>
<keyword evidence="2" id="KW-0560">Oxidoreductase</keyword>
<reference evidence="4 5" key="1">
    <citation type="journal article" date="2016" name="PLoS ONE">
        <title>The Identification of Novel Diagnostic Marker Genes for the Detection of Beer Spoiling Pediococcus damnosus Strains Using the BlAst Diagnostic Gene findEr.</title>
        <authorList>
            <person name="Behr J."/>
            <person name="Geissler A.J."/>
            <person name="Schmid J."/>
            <person name="Zehe A."/>
            <person name="Vogel R.F."/>
        </authorList>
    </citation>
    <scope>NUCLEOTIDE SEQUENCE [LARGE SCALE GENOMIC DNA]</scope>
    <source>
        <strain evidence="2 5">TMW 2.1533</strain>
        <strain evidence="3 4">TMW 2.1535</strain>
    </source>
</reference>
<dbReference type="Proteomes" id="UP000076405">
    <property type="component" value="Chromosome"/>
</dbReference>
<name>A0A143AKL6_9LACO</name>